<name>A0A3R8LE46_BIBTR</name>
<dbReference type="EMBL" id="RRUC01000015">
    <property type="protein sequence ID" value="RRN04663.1"/>
    <property type="molecule type" value="Genomic_DNA"/>
</dbReference>
<evidence type="ECO:0000313" key="1">
    <source>
        <dbReference type="EMBL" id="RRN04663.1"/>
    </source>
</evidence>
<dbReference type="RefSeq" id="WP_125134676.1">
    <property type="nucleotide sequence ID" value="NZ_RRUC01000015.1"/>
</dbReference>
<evidence type="ECO:0008006" key="3">
    <source>
        <dbReference type="Google" id="ProtNLM"/>
    </source>
</evidence>
<sequence>MKNSDFIQMSQCRIFSIKFPTADVKGVLEKAEMKPADHATTVELVKNPMTGEKVQVLENGLFFTLRTTFKHVTRELLSAKVYELKQKYGKHPSYAVMNEKEWRVHAELELYEVVPHSSELVNVFYSPEKELLFTNNHSKHARLALHHLIRVFGLAGFRSVVVDDDEKLGLNTRLTELLDKGKPMFKFLNFQFETTLKKLEDNDENFLTCRHLAYEVGQKKALNALNNGFRVQSARMSYTEEGFAVYFKLDSNLKIRSMRFAEYADVSRQLNRPDFAGKSAAFVEYLDRQLNALLKIANDTVLEFVDETKLEGFV</sequence>
<protein>
    <recommendedName>
        <fullName evidence="3">Recombination-associated protein RdgC</fullName>
    </recommendedName>
</protein>
<gene>
    <name evidence="1" type="ORF">EIM44_04270</name>
</gene>
<comment type="caution">
    <text evidence="1">The sequence shown here is derived from an EMBL/GenBank/DDBJ whole genome shotgun (WGS) entry which is preliminary data.</text>
</comment>
<reference evidence="1 2" key="1">
    <citation type="submission" date="2018-11" db="EMBL/GenBank/DDBJ databases">
        <title>Whole genome sequence of Bibersteinia trehalosi strain OADDL-BT1 an multidrug resistant pathogen isolate.</title>
        <authorList>
            <person name="Couger M."/>
            <person name="Ramachandran A."/>
        </authorList>
    </citation>
    <scope>NUCLEOTIDE SEQUENCE [LARGE SCALE GENOMIC DNA]</scope>
    <source>
        <strain evidence="1 2">OADDL-BT1</strain>
    </source>
</reference>
<accession>A0A3R8LE46</accession>
<organism evidence="1 2">
    <name type="scientific">Bibersteinia trehalosi</name>
    <name type="common">Pasteurella trehalosi</name>
    <dbReference type="NCBI Taxonomy" id="47735"/>
    <lineage>
        <taxon>Bacteria</taxon>
        <taxon>Pseudomonadati</taxon>
        <taxon>Pseudomonadota</taxon>
        <taxon>Gammaproteobacteria</taxon>
        <taxon>Pasteurellales</taxon>
        <taxon>Pasteurellaceae</taxon>
        <taxon>Bibersteinia</taxon>
    </lineage>
</organism>
<proteinExistence type="predicted"/>
<evidence type="ECO:0000313" key="2">
    <source>
        <dbReference type="Proteomes" id="UP000276010"/>
    </source>
</evidence>
<dbReference type="Proteomes" id="UP000276010">
    <property type="component" value="Unassembled WGS sequence"/>
</dbReference>
<dbReference type="AlphaFoldDB" id="A0A3R8LE46"/>